<dbReference type="GO" id="GO:0003677">
    <property type="term" value="F:DNA binding"/>
    <property type="evidence" value="ECO:0007669"/>
    <property type="project" value="InterPro"/>
</dbReference>
<evidence type="ECO:0000313" key="2">
    <source>
        <dbReference type="EMBL" id="RQH44775.1"/>
    </source>
</evidence>
<sequence length="73" mass="8491">MGLIGDYLSNQVNQPLSSKYNSTKLHKQRALELYYDGLSCQDIAEKLEFEGYRNRKNKPFSSTSIRKWIKDSS</sequence>
<dbReference type="Proteomes" id="UP000269154">
    <property type="component" value="Unassembled WGS sequence"/>
</dbReference>
<evidence type="ECO:0000313" key="3">
    <source>
        <dbReference type="Proteomes" id="UP000269154"/>
    </source>
</evidence>
<organism evidence="2 3">
    <name type="scientific">Okeania hirsuta</name>
    <dbReference type="NCBI Taxonomy" id="1458930"/>
    <lineage>
        <taxon>Bacteria</taxon>
        <taxon>Bacillati</taxon>
        <taxon>Cyanobacteriota</taxon>
        <taxon>Cyanophyceae</taxon>
        <taxon>Oscillatoriophycideae</taxon>
        <taxon>Oscillatoriales</taxon>
        <taxon>Microcoleaceae</taxon>
        <taxon>Okeania</taxon>
    </lineage>
</organism>
<feature type="domain" description="Recombinase" evidence="1">
    <location>
        <begin position="28"/>
        <end position="71"/>
    </location>
</feature>
<dbReference type="InterPro" id="IPR011109">
    <property type="entry name" value="DNA_bind_recombinase_dom"/>
</dbReference>
<dbReference type="AlphaFoldDB" id="A0A3N6PEK2"/>
<protein>
    <recommendedName>
        <fullName evidence="1">Recombinase domain-containing protein</fullName>
    </recommendedName>
</protein>
<evidence type="ECO:0000259" key="1">
    <source>
        <dbReference type="Pfam" id="PF07508"/>
    </source>
</evidence>
<accession>A0A3N6PEK2</accession>
<keyword evidence="3" id="KW-1185">Reference proteome</keyword>
<reference evidence="2 3" key="1">
    <citation type="journal article" date="2018" name="ACS Chem. Biol.">
        <title>Ketoreductase domain dysfunction expands chemodiversity: malyngamide biosynthesis in the cyanobacterium Okeania hirsuta.</title>
        <authorList>
            <person name="Moss N.A."/>
            <person name="Leao T."/>
            <person name="Rankin M."/>
            <person name="McCullough T.M."/>
            <person name="Qu P."/>
            <person name="Korobeynikov A."/>
            <person name="Smith J.L."/>
            <person name="Gerwick L."/>
            <person name="Gerwick W.H."/>
        </authorList>
    </citation>
    <scope>NUCLEOTIDE SEQUENCE [LARGE SCALE GENOMIC DNA]</scope>
    <source>
        <strain evidence="2 3">PAB10Feb10-1</strain>
    </source>
</reference>
<name>A0A3N6PEK2_9CYAN</name>
<gene>
    <name evidence="2" type="ORF">D5R40_11330</name>
</gene>
<proteinExistence type="predicted"/>
<dbReference type="OrthoDB" id="9811097at2"/>
<dbReference type="GO" id="GO:0000150">
    <property type="term" value="F:DNA strand exchange activity"/>
    <property type="evidence" value="ECO:0007669"/>
    <property type="project" value="InterPro"/>
</dbReference>
<dbReference type="Pfam" id="PF07508">
    <property type="entry name" value="Recombinase"/>
    <property type="match status" value="1"/>
</dbReference>
<dbReference type="EMBL" id="RCBY01000050">
    <property type="protein sequence ID" value="RQH44775.1"/>
    <property type="molecule type" value="Genomic_DNA"/>
</dbReference>
<comment type="caution">
    <text evidence="2">The sequence shown here is derived from an EMBL/GenBank/DDBJ whole genome shotgun (WGS) entry which is preliminary data.</text>
</comment>